<keyword evidence="5" id="KW-0812">Transmembrane</keyword>
<feature type="region of interest" description="Disordered" evidence="4">
    <location>
        <begin position="671"/>
        <end position="692"/>
    </location>
</feature>
<dbReference type="PANTHER" id="PTHR43780">
    <property type="entry name" value="1-AMINOCYCLOPROPANE-1-CARBOXYLATE DEAMINASE-RELATED"/>
    <property type="match status" value="1"/>
</dbReference>
<feature type="transmembrane region" description="Helical" evidence="5">
    <location>
        <begin position="154"/>
        <end position="185"/>
    </location>
</feature>
<feature type="compositionally biased region" description="Basic and acidic residues" evidence="4">
    <location>
        <begin position="765"/>
        <end position="780"/>
    </location>
</feature>
<feature type="compositionally biased region" description="Polar residues" evidence="4">
    <location>
        <begin position="674"/>
        <end position="692"/>
    </location>
</feature>
<protein>
    <recommendedName>
        <fullName evidence="8">Tryptophan synthase beta chain-like PALP domain-containing protein</fullName>
    </recommendedName>
</protein>
<evidence type="ECO:0008006" key="8">
    <source>
        <dbReference type="Google" id="ProtNLM"/>
    </source>
</evidence>
<dbReference type="EMBL" id="HBIO01022724">
    <property type="protein sequence ID" value="CAE0472607.1"/>
    <property type="molecule type" value="Transcribed_RNA"/>
</dbReference>
<reference evidence="7" key="1">
    <citation type="submission" date="2021-01" db="EMBL/GenBank/DDBJ databases">
        <authorList>
            <person name="Corre E."/>
            <person name="Pelletier E."/>
            <person name="Niang G."/>
            <person name="Scheremetjew M."/>
            <person name="Finn R."/>
            <person name="Kale V."/>
            <person name="Holt S."/>
            <person name="Cochrane G."/>
            <person name="Meng A."/>
            <person name="Brown T."/>
            <person name="Cohen L."/>
        </authorList>
    </citation>
    <scope>NUCLEOTIDE SEQUENCE</scope>
    <source>
        <strain evidence="7">MM31A-1</strain>
    </source>
</reference>
<evidence type="ECO:0000256" key="3">
    <source>
        <dbReference type="ARBA" id="ARBA00022898"/>
    </source>
</evidence>
<feature type="region of interest" description="Disordered" evidence="4">
    <location>
        <begin position="759"/>
        <end position="780"/>
    </location>
</feature>
<dbReference type="InterPro" id="IPR036052">
    <property type="entry name" value="TrpB-like_PALP_sf"/>
</dbReference>
<evidence type="ECO:0000313" key="7">
    <source>
        <dbReference type="EMBL" id="CAE0472610.1"/>
    </source>
</evidence>
<evidence type="ECO:0000256" key="4">
    <source>
        <dbReference type="SAM" id="MobiDB-lite"/>
    </source>
</evidence>
<accession>A0A6S8XTJ9</accession>
<organism evidence="7">
    <name type="scientific">Chaetoceros debilis</name>
    <dbReference type="NCBI Taxonomy" id="122233"/>
    <lineage>
        <taxon>Eukaryota</taxon>
        <taxon>Sar</taxon>
        <taxon>Stramenopiles</taxon>
        <taxon>Ochrophyta</taxon>
        <taxon>Bacillariophyta</taxon>
        <taxon>Coscinodiscophyceae</taxon>
        <taxon>Chaetocerotophycidae</taxon>
        <taxon>Chaetocerotales</taxon>
        <taxon>Chaetocerotaceae</taxon>
        <taxon>Chaetoceros</taxon>
    </lineage>
</organism>
<evidence type="ECO:0000256" key="2">
    <source>
        <dbReference type="ARBA" id="ARBA00008639"/>
    </source>
</evidence>
<gene>
    <name evidence="6" type="ORF">CDEB00056_LOCUS17460</name>
    <name evidence="7" type="ORF">CDEB00056_LOCUS17463</name>
</gene>
<dbReference type="InterPro" id="IPR027278">
    <property type="entry name" value="ACCD_DCysDesulf"/>
</dbReference>
<sequence>MNISRRLSPSRHNLNHWSLWRYNYPFAASVLVVTLIISHIPCQDAFMFRVVNNPLPSCKYRYRYPFHSSSEETSSVVTNTNTRTRHCGSSRCRPTALTTMNMDIHNGGDIVNSIAVNGDVALKSLQTLPLSVPMPMPTSTLSHSQIMNPQQVQAFLPSLVTMAAAVAAVVTVTVIISIPLALWVLQKMHDSVGIDGPTPQQLEEEDHTQCALFRHLPHLKHRLAWRNIGDFPTPIHRVECSARSIVENMDTRMDHDNINMDDTDNTRNYSTFTSSNPKDGAPQPQPAPQPRTVQFHVKREDLSSLAYGGNKVRTLQHQLAVVEAKTKRRQHQQQQREGEILRHADATATATATADLIVFGSGGSNQVVATAVHSMLTKSQEREQPQQQQHSRPTIQYNTTALWMADPPDLDNTLNMLSTLSFPNVKTYQTWSNPLGLGAALIRALWAGGTSTSTSTSTNRNGDANSNSNGSFVLPLGGNNPSGVLGQVGGALELAEQIEAGEIPDCDGIYVAVGSSCTISGLIMGVALARKLGMAAYQQKGFALHMVPIHDIFALLNRAVGIYQGWGSGISRYIPLTVSHSLHSACHELVQLGGPNVLEEALAILEHETVVHDDARLVGKYGAHSVPSRACAQLFDETAIVTNNKVPLNSNSPSSFQNDLNNVNEMDRDCVGSEASTSTTDNANHSSNKDNSTSIPGLWLCGHFTAKAMAAMCDDLLKDENAGKNMVFWQTKSCVQPRGAVDEWGKMQQMPPAIQQWANEGQPQSEKRSGKVNLKDGSAEDYRKLMTKI</sequence>
<keyword evidence="5" id="KW-0472">Membrane</keyword>
<comment type="cofactor">
    <cofactor evidence="1">
        <name>pyridoxal 5'-phosphate</name>
        <dbReference type="ChEBI" id="CHEBI:597326"/>
    </cofactor>
</comment>
<evidence type="ECO:0000256" key="5">
    <source>
        <dbReference type="SAM" id="Phobius"/>
    </source>
</evidence>
<dbReference type="PANTHER" id="PTHR43780:SF7">
    <property type="entry name" value="D-CYSTEINE DESULFHYDRASE 2, MITOCHONDRIAL"/>
    <property type="match status" value="1"/>
</dbReference>
<name>A0A6S8XTJ9_9STRA</name>
<dbReference type="GO" id="GO:0019148">
    <property type="term" value="F:D-cysteine desulfhydrase activity"/>
    <property type="evidence" value="ECO:0007669"/>
    <property type="project" value="TreeGrafter"/>
</dbReference>
<keyword evidence="3" id="KW-0663">Pyridoxal phosphate</keyword>
<keyword evidence="5" id="KW-1133">Transmembrane helix</keyword>
<evidence type="ECO:0000256" key="1">
    <source>
        <dbReference type="ARBA" id="ARBA00001933"/>
    </source>
</evidence>
<feature type="transmembrane region" description="Helical" evidence="5">
    <location>
        <begin position="20"/>
        <end position="40"/>
    </location>
</feature>
<dbReference type="Gene3D" id="3.40.50.1100">
    <property type="match status" value="1"/>
</dbReference>
<dbReference type="EMBL" id="HBIO01022727">
    <property type="protein sequence ID" value="CAE0472610.1"/>
    <property type="molecule type" value="Transcribed_RNA"/>
</dbReference>
<dbReference type="SUPFAM" id="SSF53686">
    <property type="entry name" value="Tryptophan synthase beta subunit-like PLP-dependent enzymes"/>
    <property type="match status" value="2"/>
</dbReference>
<evidence type="ECO:0000313" key="6">
    <source>
        <dbReference type="EMBL" id="CAE0472607.1"/>
    </source>
</evidence>
<proteinExistence type="inferred from homology"/>
<dbReference type="AlphaFoldDB" id="A0A6S8XTJ9"/>
<feature type="compositionally biased region" description="Polar residues" evidence="4">
    <location>
        <begin position="266"/>
        <end position="277"/>
    </location>
</feature>
<feature type="region of interest" description="Disordered" evidence="4">
    <location>
        <begin position="253"/>
        <end position="290"/>
    </location>
</feature>
<comment type="similarity">
    <text evidence="2">Belongs to the ACC deaminase/D-cysteine desulfhydrase family.</text>
</comment>